<evidence type="ECO:0000259" key="6">
    <source>
        <dbReference type="PROSITE" id="PS50234"/>
    </source>
</evidence>
<dbReference type="RefSeq" id="WP_152764176.1">
    <property type="nucleotide sequence ID" value="NZ_WHLY01000002.1"/>
</dbReference>
<dbReference type="InterPro" id="IPR002035">
    <property type="entry name" value="VWF_A"/>
</dbReference>
<protein>
    <submittedName>
        <fullName evidence="7">VWA domain-containing protein</fullName>
    </submittedName>
</protein>
<dbReference type="InterPro" id="IPR036465">
    <property type="entry name" value="vWFA_dom_sf"/>
</dbReference>
<evidence type="ECO:0000256" key="5">
    <source>
        <dbReference type="SAM" id="Phobius"/>
    </source>
</evidence>
<accession>A0A7C9FZF5</accession>
<gene>
    <name evidence="7" type="ORF">GBK04_24160</name>
</gene>
<evidence type="ECO:0000313" key="8">
    <source>
        <dbReference type="Proteomes" id="UP000479293"/>
    </source>
</evidence>
<comment type="caution">
    <text evidence="7">The sequence shown here is derived from an EMBL/GenBank/DDBJ whole genome shotgun (WGS) entry which is preliminary data.</text>
</comment>
<dbReference type="AlphaFoldDB" id="A0A7C9FZF5"/>
<keyword evidence="8" id="KW-1185">Reference proteome</keyword>
<feature type="domain" description="VWFA" evidence="6">
    <location>
        <begin position="79"/>
        <end position="255"/>
    </location>
</feature>
<dbReference type="PROSITE" id="PS50234">
    <property type="entry name" value="VWFA"/>
    <property type="match status" value="1"/>
</dbReference>
<dbReference type="PANTHER" id="PTHR22550:SF5">
    <property type="entry name" value="LEUCINE ZIPPER PROTEIN 4"/>
    <property type="match status" value="1"/>
</dbReference>
<feature type="transmembrane region" description="Helical" evidence="5">
    <location>
        <begin position="12"/>
        <end position="31"/>
    </location>
</feature>
<dbReference type="Gene3D" id="3.40.50.410">
    <property type="entry name" value="von Willebrand factor, type A domain"/>
    <property type="match status" value="1"/>
</dbReference>
<evidence type="ECO:0000256" key="2">
    <source>
        <dbReference type="ARBA" id="ARBA00022692"/>
    </source>
</evidence>
<evidence type="ECO:0000256" key="3">
    <source>
        <dbReference type="ARBA" id="ARBA00022989"/>
    </source>
</evidence>
<dbReference type="EMBL" id="WHLY01000002">
    <property type="protein sequence ID" value="MPR36353.1"/>
    <property type="molecule type" value="Genomic_DNA"/>
</dbReference>
<keyword evidence="1" id="KW-1003">Cell membrane</keyword>
<dbReference type="Pfam" id="PF13519">
    <property type="entry name" value="VWA_2"/>
    <property type="match status" value="1"/>
</dbReference>
<organism evidence="7 8">
    <name type="scientific">Salmonirosea aquatica</name>
    <dbReference type="NCBI Taxonomy" id="2654236"/>
    <lineage>
        <taxon>Bacteria</taxon>
        <taxon>Pseudomonadati</taxon>
        <taxon>Bacteroidota</taxon>
        <taxon>Cytophagia</taxon>
        <taxon>Cytophagales</taxon>
        <taxon>Spirosomataceae</taxon>
        <taxon>Salmonirosea</taxon>
    </lineage>
</organism>
<reference evidence="7 8" key="1">
    <citation type="submission" date="2019-10" db="EMBL/GenBank/DDBJ databases">
        <title>Draft Genome Sequence of Cytophagaceae sp. SJW1-29.</title>
        <authorList>
            <person name="Choi A."/>
        </authorList>
    </citation>
    <scope>NUCLEOTIDE SEQUENCE [LARGE SCALE GENOMIC DNA]</scope>
    <source>
        <strain evidence="7 8">SJW1-29</strain>
    </source>
</reference>
<dbReference type="PANTHER" id="PTHR22550">
    <property type="entry name" value="SPORE GERMINATION PROTEIN"/>
    <property type="match status" value="1"/>
</dbReference>
<feature type="transmembrane region" description="Helical" evidence="5">
    <location>
        <begin position="43"/>
        <end position="63"/>
    </location>
</feature>
<evidence type="ECO:0000256" key="4">
    <source>
        <dbReference type="ARBA" id="ARBA00023136"/>
    </source>
</evidence>
<dbReference type="SUPFAM" id="SSF53300">
    <property type="entry name" value="vWA-like"/>
    <property type="match status" value="1"/>
</dbReference>
<evidence type="ECO:0000313" key="7">
    <source>
        <dbReference type="EMBL" id="MPR36353.1"/>
    </source>
</evidence>
<evidence type="ECO:0000256" key="1">
    <source>
        <dbReference type="ARBA" id="ARBA00022475"/>
    </source>
</evidence>
<feature type="transmembrane region" description="Helical" evidence="5">
    <location>
        <begin position="296"/>
        <end position="315"/>
    </location>
</feature>
<sequence>MNWNYPFGTTEFVFSLLFVGAYAAFFVRTIRVARRLKTTTRSLIIKLFIRTIAFVLLLISLLGPSFGEAERDLQSQGKDIYLLVDLSKSMDANDVSPTRLEKVKFEINHFLDAMANNRIGLIVFSNEAYTQSPLTYDRAAMNLYVQSLQTDLLPGSGTNLCSSLELAYLKVSQDEAAADKSKIMVLFTDAEKKADCSASLFNNFRRFGIRLFVIGVGTPEGSFIRTQNSVLKDEDGESVISKLQEDVIKNLVQQTQGQGYRIDNKQNELSSVIHDINSIEGQVIDRRRVTVASNKYYYFLIIALGLLVLDLLITVRTFRL</sequence>
<keyword evidence="2 5" id="KW-0812">Transmembrane</keyword>
<dbReference type="Proteomes" id="UP000479293">
    <property type="component" value="Unassembled WGS sequence"/>
</dbReference>
<keyword evidence="4 5" id="KW-0472">Membrane</keyword>
<proteinExistence type="predicted"/>
<dbReference type="SMART" id="SM00327">
    <property type="entry name" value="VWA"/>
    <property type="match status" value="1"/>
</dbReference>
<dbReference type="InterPro" id="IPR050768">
    <property type="entry name" value="UPF0353/GerABKA_families"/>
</dbReference>
<name>A0A7C9FZF5_9BACT</name>
<keyword evidence="3 5" id="KW-1133">Transmembrane helix</keyword>